<dbReference type="Gramene" id="evm.model.05.1923">
    <property type="protein sequence ID" value="cds.evm.model.05.1923"/>
    <property type="gene ID" value="evm.TU.05.1923"/>
</dbReference>
<accession>A0A803PNH0</accession>
<feature type="compositionally biased region" description="Polar residues" evidence="1">
    <location>
        <begin position="1"/>
        <end position="18"/>
    </location>
</feature>
<reference evidence="2" key="1">
    <citation type="submission" date="2018-11" db="EMBL/GenBank/DDBJ databases">
        <authorList>
            <person name="Grassa J C."/>
        </authorList>
    </citation>
    <scope>NUCLEOTIDE SEQUENCE [LARGE SCALE GENOMIC DNA]</scope>
</reference>
<evidence type="ECO:0000313" key="3">
    <source>
        <dbReference type="Proteomes" id="UP000596661"/>
    </source>
</evidence>
<dbReference type="EMBL" id="UZAU01000547">
    <property type="status" value="NOT_ANNOTATED_CDS"/>
    <property type="molecule type" value="Genomic_DNA"/>
</dbReference>
<evidence type="ECO:0000313" key="2">
    <source>
        <dbReference type="EnsemblPlants" id="cds.evm.model.05.1923"/>
    </source>
</evidence>
<protein>
    <submittedName>
        <fullName evidence="2">Uncharacterized protein</fullName>
    </submittedName>
</protein>
<evidence type="ECO:0000256" key="1">
    <source>
        <dbReference type="SAM" id="MobiDB-lite"/>
    </source>
</evidence>
<proteinExistence type="predicted"/>
<feature type="region of interest" description="Disordered" evidence="1">
    <location>
        <begin position="1"/>
        <end position="29"/>
    </location>
</feature>
<dbReference type="Proteomes" id="UP000596661">
    <property type="component" value="Chromosome 5"/>
</dbReference>
<organism evidence="2 3">
    <name type="scientific">Cannabis sativa</name>
    <name type="common">Hemp</name>
    <name type="synonym">Marijuana</name>
    <dbReference type="NCBI Taxonomy" id="3483"/>
    <lineage>
        <taxon>Eukaryota</taxon>
        <taxon>Viridiplantae</taxon>
        <taxon>Streptophyta</taxon>
        <taxon>Embryophyta</taxon>
        <taxon>Tracheophyta</taxon>
        <taxon>Spermatophyta</taxon>
        <taxon>Magnoliopsida</taxon>
        <taxon>eudicotyledons</taxon>
        <taxon>Gunneridae</taxon>
        <taxon>Pentapetalae</taxon>
        <taxon>rosids</taxon>
        <taxon>fabids</taxon>
        <taxon>Rosales</taxon>
        <taxon>Cannabaceae</taxon>
        <taxon>Cannabis</taxon>
    </lineage>
</organism>
<reference evidence="2" key="2">
    <citation type="submission" date="2021-03" db="UniProtKB">
        <authorList>
            <consortium name="EnsemblPlants"/>
        </authorList>
    </citation>
    <scope>IDENTIFICATION</scope>
</reference>
<sequence length="142" mass="16281">MLEENQNNSLIQDGSNEPTPVEEDHEEDMSWEMNSIPNKFRNYMMLVDLEEKFGFQNTPAYSGISIPRGQKLSVSVWTVLVHGVWATLLLEPIFSSGTTLRITPEDVLDKDERIEAQPKKNGKETEVVQPEVQHNFVDLDDY</sequence>
<dbReference type="AlphaFoldDB" id="A0A803PNH0"/>
<feature type="compositionally biased region" description="Acidic residues" evidence="1">
    <location>
        <begin position="20"/>
        <end position="29"/>
    </location>
</feature>
<keyword evidence="3" id="KW-1185">Reference proteome</keyword>
<name>A0A803PNH0_CANSA</name>
<dbReference type="EnsemblPlants" id="evm.model.05.1923">
    <property type="protein sequence ID" value="cds.evm.model.05.1923"/>
    <property type="gene ID" value="evm.TU.05.1923"/>
</dbReference>